<sequence>MTNQAGDPAPQYAAFLSYSHADSAAARRLHTRLETYRLPTALRASTGASGGQRGRGTQDGRVGPVFCDRNDFPAAQDLSDAVKAALAQSQVLIVLCSPDAAASPWVTREIELFRELHPDRPILAAILRGEPADAFPGPLTQNGNEPLAADLRPVKAGGDGPRLGFLKVVAGVAGVSLDALVQRDAARKLRRVIAVTLVLALALLAMAVMSVIAIQSRNEAQRQRQEAEELVEFMLTDLRADLERVGRIEFMDNVNARAMAYYNEQGDLSDLPPDSLERRARILHLIGVDAQKADESDRALGLWTQAYRATEELLARDPGNTARLFAHSQSAYYLGYVHYLAKRTARAEGYWREYHTLAKRLLDREPDSIERLTEVGYAQGNLCTIALEADGLSRDPMNACAKSAAMMRQALERDPTSTDAIRNYANRLGWLADAQRREGNNAAELSSFRTQHGLLTRIAAADPDSADAKDQLMRAKMTLSEALARAGETAEARTMRAEAIAMARDLVRTDPVNKRWAQWLRRLENPPKGD</sequence>
<dbReference type="Gene3D" id="3.40.50.10140">
    <property type="entry name" value="Toll/interleukin-1 receptor homology (TIR) domain"/>
    <property type="match status" value="1"/>
</dbReference>
<organism evidence="3 4">
    <name type="scientific">Alteripontixanthobacter maritimus</name>
    <dbReference type="NCBI Taxonomy" id="2161824"/>
    <lineage>
        <taxon>Bacteria</taxon>
        <taxon>Pseudomonadati</taxon>
        <taxon>Pseudomonadota</taxon>
        <taxon>Alphaproteobacteria</taxon>
        <taxon>Sphingomonadales</taxon>
        <taxon>Erythrobacteraceae</taxon>
        <taxon>Alteripontixanthobacter</taxon>
    </lineage>
</organism>
<keyword evidence="1" id="KW-0472">Membrane</keyword>
<keyword evidence="3" id="KW-0723">Serine/threonine-protein kinase</keyword>
<keyword evidence="3" id="KW-0418">Kinase</keyword>
<keyword evidence="1" id="KW-1133">Transmembrane helix</keyword>
<evidence type="ECO:0000256" key="1">
    <source>
        <dbReference type="SAM" id="Phobius"/>
    </source>
</evidence>
<gene>
    <name evidence="3" type="ORF">HME9302_00128</name>
</gene>
<reference evidence="3 4" key="1">
    <citation type="submission" date="2018-04" db="EMBL/GenBank/DDBJ databases">
        <title>Altererythrobacter sp. HME9302 genome sequencing and assembly.</title>
        <authorList>
            <person name="Kang H."/>
            <person name="Kim H."/>
            <person name="Joh K."/>
        </authorList>
    </citation>
    <scope>NUCLEOTIDE SEQUENCE [LARGE SCALE GENOMIC DNA]</scope>
    <source>
        <strain evidence="3 4">HME9302</strain>
    </source>
</reference>
<dbReference type="InterPro" id="IPR015032">
    <property type="entry name" value="ThsB__TIR-like_domain"/>
</dbReference>
<evidence type="ECO:0000259" key="2">
    <source>
        <dbReference type="Pfam" id="PF08937"/>
    </source>
</evidence>
<dbReference type="InterPro" id="IPR011990">
    <property type="entry name" value="TPR-like_helical_dom_sf"/>
</dbReference>
<dbReference type="InterPro" id="IPR035897">
    <property type="entry name" value="Toll_tir_struct_dom_sf"/>
</dbReference>
<name>A0A369Q360_9SPHN</name>
<dbReference type="OrthoDB" id="7308181at2"/>
<dbReference type="Pfam" id="PF08937">
    <property type="entry name" value="ThsB_TIR"/>
    <property type="match status" value="1"/>
</dbReference>
<protein>
    <submittedName>
        <fullName evidence="3">Non-specific serine/threonine protein kinase</fullName>
        <ecNumber evidence="3">2.7.11.1</ecNumber>
    </submittedName>
</protein>
<proteinExistence type="predicted"/>
<feature type="domain" description="Thoeris protein ThsB TIR-like" evidence="2">
    <location>
        <begin position="15"/>
        <end position="125"/>
    </location>
</feature>
<dbReference type="GO" id="GO:0004674">
    <property type="term" value="F:protein serine/threonine kinase activity"/>
    <property type="evidence" value="ECO:0007669"/>
    <property type="project" value="UniProtKB-KW"/>
</dbReference>
<accession>A0A369Q360</accession>
<dbReference type="EMBL" id="QBKA01000002">
    <property type="protein sequence ID" value="RDC58952.1"/>
    <property type="molecule type" value="Genomic_DNA"/>
</dbReference>
<dbReference type="SUPFAM" id="SSF52200">
    <property type="entry name" value="Toll/Interleukin receptor TIR domain"/>
    <property type="match status" value="1"/>
</dbReference>
<dbReference type="Proteomes" id="UP000253727">
    <property type="component" value="Unassembled WGS sequence"/>
</dbReference>
<keyword evidence="1" id="KW-0812">Transmembrane</keyword>
<dbReference type="Gene3D" id="1.25.40.10">
    <property type="entry name" value="Tetratricopeptide repeat domain"/>
    <property type="match status" value="1"/>
</dbReference>
<dbReference type="AlphaFoldDB" id="A0A369Q360"/>
<keyword evidence="4" id="KW-1185">Reference proteome</keyword>
<comment type="caution">
    <text evidence="3">The sequence shown here is derived from an EMBL/GenBank/DDBJ whole genome shotgun (WGS) entry which is preliminary data.</text>
</comment>
<dbReference type="EC" id="2.7.11.1" evidence="3"/>
<keyword evidence="3" id="KW-0808">Transferase</keyword>
<evidence type="ECO:0000313" key="4">
    <source>
        <dbReference type="Proteomes" id="UP000253727"/>
    </source>
</evidence>
<evidence type="ECO:0000313" key="3">
    <source>
        <dbReference type="EMBL" id="RDC58952.1"/>
    </source>
</evidence>
<dbReference type="SUPFAM" id="SSF48452">
    <property type="entry name" value="TPR-like"/>
    <property type="match status" value="1"/>
</dbReference>
<dbReference type="RefSeq" id="WP_115365391.1">
    <property type="nucleotide sequence ID" value="NZ_QBKA01000002.1"/>
</dbReference>
<feature type="transmembrane region" description="Helical" evidence="1">
    <location>
        <begin position="192"/>
        <end position="214"/>
    </location>
</feature>